<evidence type="ECO:0000313" key="7">
    <source>
        <dbReference type="Proteomes" id="UP001497497"/>
    </source>
</evidence>
<evidence type="ECO:0000256" key="1">
    <source>
        <dbReference type="ARBA" id="ARBA00001933"/>
    </source>
</evidence>
<dbReference type="InterPro" id="IPR015424">
    <property type="entry name" value="PyrdxlP-dep_Trfase"/>
</dbReference>
<keyword evidence="7" id="KW-1185">Reference proteome</keyword>
<comment type="caution">
    <text evidence="6">The sequence shown here is derived from an EMBL/GenBank/DDBJ whole genome shotgun (WGS) entry which is preliminary data.</text>
</comment>
<protein>
    <recommendedName>
        <fullName evidence="5">Aromatic amino acid beta-eliminating lyase/threonine aldolase domain-containing protein</fullName>
    </recommendedName>
</protein>
<keyword evidence="4" id="KW-0456">Lyase</keyword>
<dbReference type="InterPro" id="IPR015421">
    <property type="entry name" value="PyrdxlP-dep_Trfase_major"/>
</dbReference>
<dbReference type="AlphaFoldDB" id="A0AAV2IG09"/>
<proteinExistence type="inferred from homology"/>
<dbReference type="SUPFAM" id="SSF53383">
    <property type="entry name" value="PLP-dependent transferases"/>
    <property type="match status" value="1"/>
</dbReference>
<dbReference type="GO" id="GO:0008732">
    <property type="term" value="F:L-allo-threonine aldolase activity"/>
    <property type="evidence" value="ECO:0007669"/>
    <property type="project" value="TreeGrafter"/>
</dbReference>
<accession>A0AAV2IG09</accession>
<evidence type="ECO:0000313" key="6">
    <source>
        <dbReference type="EMBL" id="CAL1545184.1"/>
    </source>
</evidence>
<dbReference type="Proteomes" id="UP001497497">
    <property type="component" value="Unassembled WGS sequence"/>
</dbReference>
<sequence>MTPQHGLRHLSIRFMQGVCQLPEPKWIPSCRTLNAIRCLSSSSVSVIDLRSDTLTKPTQKMREAMKNAVVGDDVFGEDPTVNELQDVCASVLGKEASLLVPTCTMANTASVLVHCSGRFQEVILGEDSHMHMYELAGLAQLGGIQGRSIRNLPDGSMDLEEIEAKIRPVDDVHQPWTKAICLENTHNRCGGKVLTMDYVKKVKDLAKKHGLVVHLDGARLFNAATVLKVPPSEITQHADSVSVAFSKGLCCPLGSIMAGSKDFIDL</sequence>
<dbReference type="InterPro" id="IPR023603">
    <property type="entry name" value="Low_specificity_L-TA-like"/>
</dbReference>
<gene>
    <name evidence="6" type="ORF">GSLYS_00018667001</name>
</gene>
<dbReference type="InterPro" id="IPR001597">
    <property type="entry name" value="ArAA_b-elim_lyase/Thr_aldolase"/>
</dbReference>
<keyword evidence="3" id="KW-0663">Pyridoxal phosphate</keyword>
<organism evidence="6 7">
    <name type="scientific">Lymnaea stagnalis</name>
    <name type="common">Great pond snail</name>
    <name type="synonym">Helix stagnalis</name>
    <dbReference type="NCBI Taxonomy" id="6523"/>
    <lineage>
        <taxon>Eukaryota</taxon>
        <taxon>Metazoa</taxon>
        <taxon>Spiralia</taxon>
        <taxon>Lophotrochozoa</taxon>
        <taxon>Mollusca</taxon>
        <taxon>Gastropoda</taxon>
        <taxon>Heterobranchia</taxon>
        <taxon>Euthyneura</taxon>
        <taxon>Panpulmonata</taxon>
        <taxon>Hygrophila</taxon>
        <taxon>Lymnaeoidea</taxon>
        <taxon>Lymnaeidae</taxon>
        <taxon>Lymnaea</taxon>
    </lineage>
</organism>
<feature type="domain" description="Aromatic amino acid beta-eliminating lyase/threonine aldolase" evidence="5">
    <location>
        <begin position="48"/>
        <end position="265"/>
    </location>
</feature>
<dbReference type="GO" id="GO:0005829">
    <property type="term" value="C:cytosol"/>
    <property type="evidence" value="ECO:0007669"/>
    <property type="project" value="TreeGrafter"/>
</dbReference>
<dbReference type="GO" id="GO:0006545">
    <property type="term" value="P:glycine biosynthetic process"/>
    <property type="evidence" value="ECO:0007669"/>
    <property type="project" value="TreeGrafter"/>
</dbReference>
<evidence type="ECO:0000256" key="4">
    <source>
        <dbReference type="ARBA" id="ARBA00023239"/>
    </source>
</evidence>
<dbReference type="PANTHER" id="PTHR48097">
    <property type="entry name" value="L-THREONINE ALDOLASE-RELATED"/>
    <property type="match status" value="1"/>
</dbReference>
<dbReference type="FunFam" id="3.40.640.10:FF:000030">
    <property type="entry name" value="Low-specificity L-threonine aldolase"/>
    <property type="match status" value="1"/>
</dbReference>
<reference evidence="6 7" key="1">
    <citation type="submission" date="2024-04" db="EMBL/GenBank/DDBJ databases">
        <authorList>
            <consortium name="Genoscope - CEA"/>
            <person name="William W."/>
        </authorList>
    </citation>
    <scope>NUCLEOTIDE SEQUENCE [LARGE SCALE GENOMIC DNA]</scope>
</reference>
<dbReference type="PANTHER" id="PTHR48097:SF9">
    <property type="entry name" value="L-THREONINE ALDOLASE"/>
    <property type="match status" value="1"/>
</dbReference>
<comment type="cofactor">
    <cofactor evidence="1">
        <name>pyridoxal 5'-phosphate</name>
        <dbReference type="ChEBI" id="CHEBI:597326"/>
    </cofactor>
</comment>
<evidence type="ECO:0000256" key="3">
    <source>
        <dbReference type="ARBA" id="ARBA00022898"/>
    </source>
</evidence>
<evidence type="ECO:0000259" key="5">
    <source>
        <dbReference type="Pfam" id="PF01212"/>
    </source>
</evidence>
<name>A0AAV2IG09_LYMST</name>
<dbReference type="NCBIfam" id="NF041359">
    <property type="entry name" value="GntG_guanitoxin"/>
    <property type="match status" value="1"/>
</dbReference>
<evidence type="ECO:0000256" key="2">
    <source>
        <dbReference type="ARBA" id="ARBA00006966"/>
    </source>
</evidence>
<dbReference type="EMBL" id="CAXITT010000685">
    <property type="protein sequence ID" value="CAL1545184.1"/>
    <property type="molecule type" value="Genomic_DNA"/>
</dbReference>
<comment type="similarity">
    <text evidence="2">Belongs to the threonine aldolase family.</text>
</comment>
<dbReference type="Gene3D" id="3.40.640.10">
    <property type="entry name" value="Type I PLP-dependent aspartate aminotransferase-like (Major domain)"/>
    <property type="match status" value="1"/>
</dbReference>
<dbReference type="GO" id="GO:0006567">
    <property type="term" value="P:L-threonine catabolic process"/>
    <property type="evidence" value="ECO:0007669"/>
    <property type="project" value="TreeGrafter"/>
</dbReference>
<dbReference type="Pfam" id="PF01212">
    <property type="entry name" value="Beta_elim_lyase"/>
    <property type="match status" value="1"/>
</dbReference>